<dbReference type="Gene3D" id="2.60.40.10">
    <property type="entry name" value="Immunoglobulins"/>
    <property type="match status" value="1"/>
</dbReference>
<name>A0ABP7NTE4_9BACT</name>
<accession>A0ABP7NTE4</accession>
<organism evidence="1 2">
    <name type="scientific">Hymenobacter algoricola</name>
    <dbReference type="NCBI Taxonomy" id="486267"/>
    <lineage>
        <taxon>Bacteria</taxon>
        <taxon>Pseudomonadati</taxon>
        <taxon>Bacteroidota</taxon>
        <taxon>Cytophagia</taxon>
        <taxon>Cytophagales</taxon>
        <taxon>Hymenobacteraceae</taxon>
        <taxon>Hymenobacter</taxon>
    </lineage>
</organism>
<evidence type="ECO:0000313" key="2">
    <source>
        <dbReference type="Proteomes" id="UP001499909"/>
    </source>
</evidence>
<dbReference type="Pfam" id="PF13585">
    <property type="entry name" value="CHU_C"/>
    <property type="match status" value="1"/>
</dbReference>
<dbReference type="InterPro" id="IPR013783">
    <property type="entry name" value="Ig-like_fold"/>
</dbReference>
<dbReference type="SUPFAM" id="SSF49265">
    <property type="entry name" value="Fibronectin type III"/>
    <property type="match status" value="1"/>
</dbReference>
<sequence length="952" mass="103946">MVGLLGLSPTAWATHIRAGDIQATSDPADPRHFFFKMVLYTDATTGPNGTPADTQEVTIFFGDGTRTDGIQRRDKILLTGAASDSYLNTYFFEHTYNGPRLLYRVSFIGENRKKDLVNIPGAANQTFYIFTSVSVDPAVPFNRTPVLANPALNKASRQQVFVHNPGAFDADGDSMSYELRPSQQSDLQEAIRNGNQPIAVNCSGFVYPHLAAGGQQVAYNGPPAGQVGQAPIFRQDPITGTIVWNSPLTLGDYNVAFIVREWRKTGSRYLLIGEVVRDMQITVRNANNVRPILKVPADICVVAGTPVVKTITATDADNDPIELTAFGGIIPPGTIQPSATFTITPYSPPLNPPVTRGIFRWTPTCDNISAQPYQVLFKAEDIPPRNGATPLADELSWRIRVVGPAPQNVQVAQAGTRAVLNWDAYACQNPGARLLIYRKEGCTITPVDTCVTGISASSGFINIANLPVGTRTFTDDFGGKGLERGKTYSYRLFVQFALPKGGASLASREACLTVGGKPALFKNVTVDRTNPTNGQITVKWTQPVPGLNSPFNNPKGYNLFRSSVRATPKFKRITATPVAFDDTTYVDQGLNTQDSAYIYKLEFFNNALPTPGSPVSTETTGPASSVRLLATADPANLRITLSWTYEVPWDNSLRPVVIYRRDANGNFVQIGTAPTTRTGGTYEDRGTTALPLRVGQNYCYYVQTDGTYGKPDQRLINLSQERCVRLQEVPCIPVLRLKQVNCDSLQARLFELDATPLNTTYTNNLSWTLSSLPSNCSRKIAAYRLYYRPNVKVEGNDTATTRFTLLATLTGQSYAHTINNAAIGAAGCYYVVAVDSAGAASGPSNIECKDNCPLFLMPNIFTPNNDGKNDKLRPKVASPIRKTRFQVFNRWGVKVYESDADPLINWDGGGPTGESNKGVKAVDGVYYYLAEVEFADAVGTKKTYKGWVEITR</sequence>
<dbReference type="InterPro" id="IPR036116">
    <property type="entry name" value="FN3_sf"/>
</dbReference>
<evidence type="ECO:0000313" key="1">
    <source>
        <dbReference type="EMBL" id="GAA3953299.1"/>
    </source>
</evidence>
<protein>
    <recommendedName>
        <fullName evidence="3">Gliding motility-associated C-terminal domain-containing protein</fullName>
    </recommendedName>
</protein>
<dbReference type="EMBL" id="BAABDH010000112">
    <property type="protein sequence ID" value="GAA3953299.1"/>
    <property type="molecule type" value="Genomic_DNA"/>
</dbReference>
<evidence type="ECO:0008006" key="3">
    <source>
        <dbReference type="Google" id="ProtNLM"/>
    </source>
</evidence>
<gene>
    <name evidence="1" type="ORF">GCM10022406_38760</name>
</gene>
<comment type="caution">
    <text evidence="1">The sequence shown here is derived from an EMBL/GenBank/DDBJ whole genome shotgun (WGS) entry which is preliminary data.</text>
</comment>
<dbReference type="Proteomes" id="UP001499909">
    <property type="component" value="Unassembled WGS sequence"/>
</dbReference>
<keyword evidence="2" id="KW-1185">Reference proteome</keyword>
<proteinExistence type="predicted"/>
<reference evidence="2" key="1">
    <citation type="journal article" date="2019" name="Int. J. Syst. Evol. Microbiol.">
        <title>The Global Catalogue of Microorganisms (GCM) 10K type strain sequencing project: providing services to taxonomists for standard genome sequencing and annotation.</title>
        <authorList>
            <consortium name="The Broad Institute Genomics Platform"/>
            <consortium name="The Broad Institute Genome Sequencing Center for Infectious Disease"/>
            <person name="Wu L."/>
            <person name="Ma J."/>
        </authorList>
    </citation>
    <scope>NUCLEOTIDE SEQUENCE [LARGE SCALE GENOMIC DNA]</scope>
    <source>
        <strain evidence="2">JCM 17214</strain>
    </source>
</reference>